<protein>
    <submittedName>
        <fullName evidence="2">Hint domain-containing protein</fullName>
    </submittedName>
</protein>
<accession>A0ABS8CLC9</accession>
<dbReference type="InterPro" id="IPR036844">
    <property type="entry name" value="Hint_dom_sf"/>
</dbReference>
<reference evidence="2 3" key="1">
    <citation type="submission" date="2020-07" db="EMBL/GenBank/DDBJ databases">
        <title>Pseudogemmobacter sp. nov., isolated from poultry manure in Taiwan.</title>
        <authorList>
            <person name="Lin S.-Y."/>
            <person name="Tang Y.-S."/>
            <person name="Young C.-C."/>
        </authorList>
    </citation>
    <scope>NUCLEOTIDE SEQUENCE [LARGE SCALE GENOMIC DNA]</scope>
    <source>
        <strain evidence="2 3">CC-YST710</strain>
    </source>
</reference>
<gene>
    <name evidence="2" type="ORF">H0485_08270</name>
</gene>
<evidence type="ECO:0000313" key="2">
    <source>
        <dbReference type="EMBL" id="MCB5409993.1"/>
    </source>
</evidence>
<organism evidence="2 3">
    <name type="scientific">Pseudogemmobacter faecipullorum</name>
    <dbReference type="NCBI Taxonomy" id="2755041"/>
    <lineage>
        <taxon>Bacteria</taxon>
        <taxon>Pseudomonadati</taxon>
        <taxon>Pseudomonadota</taxon>
        <taxon>Alphaproteobacteria</taxon>
        <taxon>Rhodobacterales</taxon>
        <taxon>Paracoccaceae</taxon>
        <taxon>Pseudogemmobacter</taxon>
    </lineage>
</organism>
<dbReference type="EMBL" id="JACDXX010000006">
    <property type="protein sequence ID" value="MCB5409993.1"/>
    <property type="molecule type" value="Genomic_DNA"/>
</dbReference>
<name>A0ABS8CLC9_9RHOB</name>
<dbReference type="Pfam" id="PF13403">
    <property type="entry name" value="Hint_2"/>
    <property type="match status" value="1"/>
</dbReference>
<dbReference type="RefSeq" id="WP_226934900.1">
    <property type="nucleotide sequence ID" value="NZ_JACDXX010000006.1"/>
</dbReference>
<evidence type="ECO:0000313" key="3">
    <source>
        <dbReference type="Proteomes" id="UP001198571"/>
    </source>
</evidence>
<evidence type="ECO:0000259" key="1">
    <source>
        <dbReference type="Pfam" id="PF13403"/>
    </source>
</evidence>
<dbReference type="SUPFAM" id="SSF51294">
    <property type="entry name" value="Hedgehog/intein (Hint) domain"/>
    <property type="match status" value="1"/>
</dbReference>
<proteinExistence type="predicted"/>
<feature type="domain" description="Hedgehog/Intein (Hint)" evidence="1">
    <location>
        <begin position="24"/>
        <end position="147"/>
    </location>
</feature>
<keyword evidence="3" id="KW-1185">Reference proteome</keyword>
<comment type="caution">
    <text evidence="2">The sequence shown here is derived from an EMBL/GenBank/DDBJ whole genome shotgun (WGS) entry which is preliminary data.</text>
</comment>
<dbReference type="Proteomes" id="UP001198571">
    <property type="component" value="Unassembled WGS sequence"/>
</dbReference>
<dbReference type="InterPro" id="IPR028992">
    <property type="entry name" value="Hedgehog/Intein_dom"/>
</dbReference>
<sequence length="158" mass="17595">MTFETMISIEERISDQAVAGLPVGTMVLTTEGALPVQFLAPGDRVITRSGATLLKDIEVTLLRGAEMIRISVSALGHDRPENDLFIAPDQQVTLRDWRAQALYDKPVATVEAARLVDGEYIRREDISEIRVFTLRFERDESIFACGMELVCKRAGPED</sequence>